<dbReference type="PANTHER" id="PTHR16201:SF34">
    <property type="entry name" value="LYSOSOMAL AMINO ACID TRANSPORTER 1"/>
    <property type="match status" value="1"/>
</dbReference>
<gene>
    <name evidence="7" type="ORF">MCOS_LOCUS6695</name>
</gene>
<dbReference type="STRING" id="53468.A0A0R3UHA3"/>
<feature type="transmembrane region" description="Helical" evidence="6">
    <location>
        <begin position="172"/>
        <end position="192"/>
    </location>
</feature>
<sequence>MSSPGFPPYLRNDSVPIDFNCTQGIQWVWVILRQCAVSPKEIAGVSLGLLSAVVWIVFLIPQIVENYRKGIPDKAISPTLLACFIIGDSFNLVGCLLTHQLPLQVYMVEISTADESNGGGVAQEQGIACGWKRGTTEGLSPIVFVLSVIGNLAYGLQIFLTSVERNFLIRSLPWVAGSFGVLIFDTTVRRFIYPFSYHKTASLP</sequence>
<dbReference type="AlphaFoldDB" id="A0A0R3UHA3"/>
<evidence type="ECO:0000313" key="7">
    <source>
        <dbReference type="EMBL" id="VDD80692.1"/>
    </source>
</evidence>
<organism evidence="7 8">
    <name type="scientific">Mesocestoides corti</name>
    <name type="common">Flatworm</name>
    <dbReference type="NCBI Taxonomy" id="53468"/>
    <lineage>
        <taxon>Eukaryota</taxon>
        <taxon>Metazoa</taxon>
        <taxon>Spiralia</taxon>
        <taxon>Lophotrochozoa</taxon>
        <taxon>Platyhelminthes</taxon>
        <taxon>Cestoda</taxon>
        <taxon>Eucestoda</taxon>
        <taxon>Cyclophyllidea</taxon>
        <taxon>Mesocestoididae</taxon>
        <taxon>Mesocestoides</taxon>
    </lineage>
</organism>
<evidence type="ECO:0000313" key="8">
    <source>
        <dbReference type="Proteomes" id="UP000267029"/>
    </source>
</evidence>
<keyword evidence="2 6" id="KW-0812">Transmembrane</keyword>
<comment type="subcellular location">
    <subcellularLocation>
        <location evidence="1">Membrane</location>
        <topology evidence="1">Multi-pass membrane protein</topology>
    </subcellularLocation>
</comment>
<feature type="transmembrane region" description="Helical" evidence="6">
    <location>
        <begin position="142"/>
        <end position="160"/>
    </location>
</feature>
<dbReference type="GO" id="GO:0016020">
    <property type="term" value="C:membrane"/>
    <property type="evidence" value="ECO:0007669"/>
    <property type="project" value="UniProtKB-SubCell"/>
</dbReference>
<comment type="similarity">
    <text evidence="5">Belongs to the laat-1 family.</text>
</comment>
<keyword evidence="8" id="KW-1185">Reference proteome</keyword>
<dbReference type="EMBL" id="UXSR01005284">
    <property type="protein sequence ID" value="VDD80692.1"/>
    <property type="molecule type" value="Genomic_DNA"/>
</dbReference>
<evidence type="ECO:0000256" key="5">
    <source>
        <dbReference type="ARBA" id="ARBA00038039"/>
    </source>
</evidence>
<dbReference type="GO" id="GO:0015174">
    <property type="term" value="F:basic amino acid transmembrane transporter activity"/>
    <property type="evidence" value="ECO:0007669"/>
    <property type="project" value="TreeGrafter"/>
</dbReference>
<name>A0A0R3UHA3_MESCO</name>
<reference evidence="7 8" key="1">
    <citation type="submission" date="2018-10" db="EMBL/GenBank/DDBJ databases">
        <authorList>
            <consortium name="Pathogen Informatics"/>
        </authorList>
    </citation>
    <scope>NUCLEOTIDE SEQUENCE [LARGE SCALE GENOMIC DNA]</scope>
</reference>
<dbReference type="Pfam" id="PF04193">
    <property type="entry name" value="PQ-loop"/>
    <property type="match status" value="2"/>
</dbReference>
<keyword evidence="3 6" id="KW-1133">Transmembrane helix</keyword>
<dbReference type="InterPro" id="IPR006603">
    <property type="entry name" value="PQ-loop_rpt"/>
</dbReference>
<dbReference type="InterPro" id="IPR051415">
    <property type="entry name" value="LAAT-1"/>
</dbReference>
<evidence type="ECO:0000256" key="6">
    <source>
        <dbReference type="SAM" id="Phobius"/>
    </source>
</evidence>
<keyword evidence="4 6" id="KW-0472">Membrane</keyword>
<proteinExistence type="inferred from homology"/>
<protein>
    <submittedName>
        <fullName evidence="7">Uncharacterized protein</fullName>
    </submittedName>
</protein>
<evidence type="ECO:0000256" key="1">
    <source>
        <dbReference type="ARBA" id="ARBA00004141"/>
    </source>
</evidence>
<feature type="transmembrane region" description="Helical" evidence="6">
    <location>
        <begin position="42"/>
        <end position="64"/>
    </location>
</feature>
<evidence type="ECO:0000256" key="4">
    <source>
        <dbReference type="ARBA" id="ARBA00023136"/>
    </source>
</evidence>
<accession>A0A0R3UHA3</accession>
<dbReference type="Gene3D" id="1.20.1280.290">
    <property type="match status" value="1"/>
</dbReference>
<dbReference type="OrthoDB" id="8048523at2759"/>
<dbReference type="PANTHER" id="PTHR16201">
    <property type="entry name" value="SEVEN TRANSMEMBRANE PROTEIN 1-RELATED"/>
    <property type="match status" value="1"/>
</dbReference>
<dbReference type="Proteomes" id="UP000267029">
    <property type="component" value="Unassembled WGS sequence"/>
</dbReference>
<evidence type="ECO:0000256" key="2">
    <source>
        <dbReference type="ARBA" id="ARBA00022692"/>
    </source>
</evidence>
<evidence type="ECO:0000256" key="3">
    <source>
        <dbReference type="ARBA" id="ARBA00022989"/>
    </source>
</evidence>